<name>A0ABQ2FJ75_9DEIO</name>
<gene>
    <name evidence="1" type="ORF">GCM10010844_20480</name>
</gene>
<comment type="caution">
    <text evidence="1">The sequence shown here is derived from an EMBL/GenBank/DDBJ whole genome shotgun (WGS) entry which is preliminary data.</text>
</comment>
<dbReference type="EMBL" id="BMPE01000004">
    <property type="protein sequence ID" value="GGL01882.1"/>
    <property type="molecule type" value="Genomic_DNA"/>
</dbReference>
<reference evidence="2" key="1">
    <citation type="journal article" date="2019" name="Int. J. Syst. Evol. Microbiol.">
        <title>The Global Catalogue of Microorganisms (GCM) 10K type strain sequencing project: providing services to taxonomists for standard genome sequencing and annotation.</title>
        <authorList>
            <consortium name="The Broad Institute Genomics Platform"/>
            <consortium name="The Broad Institute Genome Sequencing Center for Infectious Disease"/>
            <person name="Wu L."/>
            <person name="Ma J."/>
        </authorList>
    </citation>
    <scope>NUCLEOTIDE SEQUENCE [LARGE SCALE GENOMIC DNA]</scope>
    <source>
        <strain evidence="2">JCM 19173</strain>
    </source>
</reference>
<protein>
    <submittedName>
        <fullName evidence="1">Uncharacterized protein</fullName>
    </submittedName>
</protein>
<dbReference type="RefSeq" id="WP_189068905.1">
    <property type="nucleotide sequence ID" value="NZ_BMPE01000004.1"/>
</dbReference>
<proteinExistence type="predicted"/>
<organism evidence="1 2">
    <name type="scientific">Deinococcus radiotolerans</name>
    <dbReference type="NCBI Taxonomy" id="1309407"/>
    <lineage>
        <taxon>Bacteria</taxon>
        <taxon>Thermotogati</taxon>
        <taxon>Deinococcota</taxon>
        <taxon>Deinococci</taxon>
        <taxon>Deinococcales</taxon>
        <taxon>Deinococcaceae</taxon>
        <taxon>Deinococcus</taxon>
    </lineage>
</organism>
<accession>A0ABQ2FJ75</accession>
<dbReference type="Proteomes" id="UP000604341">
    <property type="component" value="Unassembled WGS sequence"/>
</dbReference>
<sequence length="66" mass="7350">MTALPTRPAPYLPSLRELRAALRTQLRALLTPDAECAHRQATLARTLNAEQHHARIQRSLLTGGPR</sequence>
<keyword evidence="2" id="KW-1185">Reference proteome</keyword>
<evidence type="ECO:0000313" key="1">
    <source>
        <dbReference type="EMBL" id="GGL01882.1"/>
    </source>
</evidence>
<evidence type="ECO:0000313" key="2">
    <source>
        <dbReference type="Proteomes" id="UP000604341"/>
    </source>
</evidence>